<dbReference type="AlphaFoldDB" id="A0A1V6R9T0"/>
<evidence type="ECO:0000256" key="1">
    <source>
        <dbReference type="SAM" id="MobiDB-lite"/>
    </source>
</evidence>
<sequence length="579" mass="64117">MSFTSVQNGRVLDSRSLTPIRNTPSAKEKEPPDPNMANPRLTINRALVYERRLPGDAYITAYVQRLQHGYYSSAAVSDEDAEHVDFLALAFTFHSPHTITHRIKSATISVSVRGNHDLSSPKSYPYGYPPGNPRFLMHAPHLIYGTVSPETMEWTFSLAGSLGISELPVSASVIPSGSFNGRYKRYEMMRIQGSARTLKNPAGREFDIEAGKIVWSMEENNVQRSGLPREFTFVMLIQKPTANSKISLSIDVDPVIDAMIGSYPSLMLKLPEYQPLPRRGVNFQQEVGQRFEPVDPVRGFNFAELDSMFDEYIAMPGRKFSRQIQIPTEADIPDNRFQGTYPGQYGPLNPIPYQQQLQTHNLALQNNSLSLQNNLLQTTLQNLWITQPRGEESQSSLQQVSPQTQNQNQNQGQGYSSPQSSHPHPHPHPAPTTSTIPQTPAITIPLTLHLHPSPTTTTNLPNLARQNPNPGPSPQPPRRTPSLRRTQAREFPKHAASGASNNTSTDSSPNLTDSMIPHTGARLQSGRALSEIANRVGDGSGDDDEYQMLRRVRRDSVGGGTRGHARVMSLVNSPLSGLN</sequence>
<dbReference type="EMBL" id="MDYO01000009">
    <property type="protein sequence ID" value="OQD98310.1"/>
    <property type="molecule type" value="Genomic_DNA"/>
</dbReference>
<reference evidence="3" key="1">
    <citation type="journal article" date="2017" name="Nat. Microbiol.">
        <title>Global analysis of biosynthetic gene clusters reveals vast potential of secondary metabolite production in Penicillium species.</title>
        <authorList>
            <person name="Nielsen J.C."/>
            <person name="Grijseels S."/>
            <person name="Prigent S."/>
            <person name="Ji B."/>
            <person name="Dainat J."/>
            <person name="Nielsen K.F."/>
            <person name="Frisvad J.C."/>
            <person name="Workman M."/>
            <person name="Nielsen J."/>
        </authorList>
    </citation>
    <scope>NUCLEOTIDE SEQUENCE [LARGE SCALE GENOMIC DNA]</scope>
    <source>
        <strain evidence="3">IBT 29525</strain>
    </source>
</reference>
<feature type="compositionally biased region" description="Low complexity" evidence="1">
    <location>
        <begin position="396"/>
        <end position="422"/>
    </location>
</feature>
<evidence type="ECO:0000313" key="3">
    <source>
        <dbReference type="Proteomes" id="UP000191612"/>
    </source>
</evidence>
<dbReference type="Proteomes" id="UP000191612">
    <property type="component" value="Unassembled WGS sequence"/>
</dbReference>
<protein>
    <submittedName>
        <fullName evidence="2">Uncharacterized protein</fullName>
    </submittedName>
</protein>
<keyword evidence="3" id="KW-1185">Reference proteome</keyword>
<feature type="compositionally biased region" description="Low complexity" evidence="1">
    <location>
        <begin position="445"/>
        <end position="468"/>
    </location>
</feature>
<proteinExistence type="predicted"/>
<feature type="compositionally biased region" description="Polar residues" evidence="1">
    <location>
        <begin position="15"/>
        <end position="25"/>
    </location>
</feature>
<evidence type="ECO:0000313" key="2">
    <source>
        <dbReference type="EMBL" id="OQD98310.1"/>
    </source>
</evidence>
<comment type="caution">
    <text evidence="2">The sequence shown here is derived from an EMBL/GenBank/DDBJ whole genome shotgun (WGS) entry which is preliminary data.</text>
</comment>
<feature type="compositionally biased region" description="Pro residues" evidence="1">
    <location>
        <begin position="469"/>
        <end position="479"/>
    </location>
</feature>
<feature type="region of interest" description="Disordered" evidence="1">
    <location>
        <begin position="390"/>
        <end position="523"/>
    </location>
</feature>
<gene>
    <name evidence="2" type="ORF">PENSOL_c009G05816</name>
</gene>
<name>A0A1V6R9T0_9EURO</name>
<feature type="compositionally biased region" description="Polar residues" evidence="1">
    <location>
        <begin position="498"/>
        <end position="513"/>
    </location>
</feature>
<feature type="region of interest" description="Disordered" evidence="1">
    <location>
        <begin position="1"/>
        <end position="39"/>
    </location>
</feature>
<accession>A0A1V6R9T0</accession>
<feature type="region of interest" description="Disordered" evidence="1">
    <location>
        <begin position="330"/>
        <end position="352"/>
    </location>
</feature>
<organism evidence="2 3">
    <name type="scientific">Penicillium solitum</name>
    <dbReference type="NCBI Taxonomy" id="60172"/>
    <lineage>
        <taxon>Eukaryota</taxon>
        <taxon>Fungi</taxon>
        <taxon>Dikarya</taxon>
        <taxon>Ascomycota</taxon>
        <taxon>Pezizomycotina</taxon>
        <taxon>Eurotiomycetes</taxon>
        <taxon>Eurotiomycetidae</taxon>
        <taxon>Eurotiales</taxon>
        <taxon>Aspergillaceae</taxon>
        <taxon>Penicillium</taxon>
    </lineage>
</organism>